<protein>
    <recommendedName>
        <fullName evidence="2">Thiol:disulfide interchange protein DsbD N-terminal domain-containing protein</fullName>
    </recommendedName>
</protein>
<dbReference type="EMBL" id="RKST01000013">
    <property type="protein sequence ID" value="RUM97215.1"/>
    <property type="molecule type" value="Genomic_DNA"/>
</dbReference>
<evidence type="ECO:0000313" key="3">
    <source>
        <dbReference type="EMBL" id="RUM97215.1"/>
    </source>
</evidence>
<evidence type="ECO:0000256" key="1">
    <source>
        <dbReference type="SAM" id="SignalP"/>
    </source>
</evidence>
<gene>
    <name evidence="3" type="ORF">EET67_13780</name>
</gene>
<feature type="domain" description="Thiol:disulfide interchange protein DsbD N-terminal" evidence="2">
    <location>
        <begin position="51"/>
        <end position="152"/>
    </location>
</feature>
<accession>A0A432V4Y3</accession>
<comment type="caution">
    <text evidence="3">The sequence shown here is derived from an EMBL/GenBank/DDBJ whole genome shotgun (WGS) entry which is preliminary data.</text>
</comment>
<dbReference type="RefSeq" id="WP_128625226.1">
    <property type="nucleotide sequence ID" value="NZ_ML133511.1"/>
</dbReference>
<dbReference type="Proteomes" id="UP000281647">
    <property type="component" value="Unassembled WGS sequence"/>
</dbReference>
<keyword evidence="4" id="KW-1185">Reference proteome</keyword>
<dbReference type="OrthoDB" id="9811036at2"/>
<evidence type="ECO:0000313" key="4">
    <source>
        <dbReference type="Proteomes" id="UP000281647"/>
    </source>
</evidence>
<dbReference type="AlphaFoldDB" id="A0A432V4Y3"/>
<proteinExistence type="predicted"/>
<feature type="chain" id="PRO_5019000213" description="Thiol:disulfide interchange protein DsbD N-terminal domain-containing protein" evidence="1">
    <location>
        <begin position="24"/>
        <end position="269"/>
    </location>
</feature>
<dbReference type="Pfam" id="PF11412">
    <property type="entry name" value="DsbD_N"/>
    <property type="match status" value="1"/>
</dbReference>
<sequence>MTRIPTALWMTLAATMGVTPALASSTDWFETQGGRIRLVTSGGPDAQGRIAGVLDIALDPGWKTYWRDPGDSGVPPSLNISESSSNIASAELAFPAPQRHDDGYSKWAGYDHSVSLPVTFTLTSPGQAAMIDADIFLGICETVCIPVQAQLLLDPAIDPDNAADAALVSQAVNALPAPARPDFGAAIVSTDDNRLVIEAKLPEGAASADFFIVGAEGYSFGTPERIGSDGRILFSVEILNRPKDIPAQGGLHYTLVTSSGSVSGTLPYL</sequence>
<evidence type="ECO:0000259" key="2">
    <source>
        <dbReference type="Pfam" id="PF11412"/>
    </source>
</evidence>
<name>A0A432V4Y3_9HYPH</name>
<dbReference type="InterPro" id="IPR028250">
    <property type="entry name" value="DsbDN"/>
</dbReference>
<keyword evidence="1" id="KW-0732">Signal</keyword>
<feature type="signal peptide" evidence="1">
    <location>
        <begin position="1"/>
        <end position="23"/>
    </location>
</feature>
<reference evidence="3 4" key="1">
    <citation type="submission" date="2018-11" db="EMBL/GenBank/DDBJ databases">
        <title>Pseudaminobacter arsenicus sp. nov., an arsenic-resistant bacterium isolated from arsenic-rich aquifers.</title>
        <authorList>
            <person name="Mu Y."/>
        </authorList>
    </citation>
    <scope>NUCLEOTIDE SEQUENCE [LARGE SCALE GENOMIC DNA]</scope>
    <source>
        <strain evidence="3 4">CB3</strain>
    </source>
</reference>
<organism evidence="3 4">
    <name type="scientific">Borborobacter arsenicus</name>
    <dbReference type="NCBI Taxonomy" id="1851146"/>
    <lineage>
        <taxon>Bacteria</taxon>
        <taxon>Pseudomonadati</taxon>
        <taxon>Pseudomonadota</taxon>
        <taxon>Alphaproteobacteria</taxon>
        <taxon>Hyphomicrobiales</taxon>
        <taxon>Phyllobacteriaceae</taxon>
        <taxon>Borborobacter</taxon>
    </lineage>
</organism>